<dbReference type="Gene3D" id="3.40.50.150">
    <property type="entry name" value="Vaccinia Virus protein VP39"/>
    <property type="match status" value="1"/>
</dbReference>
<feature type="compositionally biased region" description="Gly residues" evidence="1">
    <location>
        <begin position="1174"/>
        <end position="1192"/>
    </location>
</feature>
<name>A0A7S2D0G7_9EUKA</name>
<evidence type="ECO:0000313" key="2">
    <source>
        <dbReference type="EMBL" id="CAD9440500.1"/>
    </source>
</evidence>
<reference evidence="2" key="1">
    <citation type="submission" date="2021-01" db="EMBL/GenBank/DDBJ databases">
        <authorList>
            <person name="Corre E."/>
            <person name="Pelletier E."/>
            <person name="Niang G."/>
            <person name="Scheremetjew M."/>
            <person name="Finn R."/>
            <person name="Kale V."/>
            <person name="Holt S."/>
            <person name="Cochrane G."/>
            <person name="Meng A."/>
            <person name="Brown T."/>
            <person name="Cohen L."/>
        </authorList>
    </citation>
    <scope>NUCLEOTIDE SEQUENCE</scope>
    <source>
        <strain evidence="2">UTEX LB 985</strain>
    </source>
</reference>
<gene>
    <name evidence="2" type="ORF">CBRE1094_LOCUS12894</name>
</gene>
<evidence type="ECO:0000256" key="1">
    <source>
        <dbReference type="SAM" id="MobiDB-lite"/>
    </source>
</evidence>
<dbReference type="EMBL" id="HBGU01023671">
    <property type="protein sequence ID" value="CAD9440500.1"/>
    <property type="molecule type" value="Transcribed_RNA"/>
</dbReference>
<feature type="region of interest" description="Disordered" evidence="1">
    <location>
        <begin position="1680"/>
        <end position="1762"/>
    </location>
</feature>
<feature type="region of interest" description="Disordered" evidence="1">
    <location>
        <begin position="1"/>
        <end position="29"/>
    </location>
</feature>
<feature type="region of interest" description="Disordered" evidence="1">
    <location>
        <begin position="780"/>
        <end position="810"/>
    </location>
</feature>
<sequence length="2184" mass="237312">MNPPALDSVTAAGVNLPEVTNGTDDTSGAYHERADTLSELLMDVNHTDTGTSPPDPLFGFPQLGDMLLPLPSQPPPMQQGPPVASRNGDGSLPRGGRKQTRRACGQPRAGHKCTNKAVVQHPGTHVGAQDGDTLVNPQGTLEAALASVLGEFMDESSLREVDSAYPSCRKKLVFIDPRTLELDLSKFETDALKLHLLPAAKDDEILKGYKSVCDVNLPNLRRGAHLHHLIHVQKDSYSLVFTQRGRAIGGTTFRLVHFGERLVLEPEVMAVAQETRVCGYGHGTRLVNGLKAVLWRCAEEHSGTPILFTQSDSGDTAIDFWERQGLSACDDARAILEELQQATTSSSKYHVHDGATPMMLKVDASNLHCDPYPSPRAQYMPPLDPGQFEVKGGNVYLTRRDASFEGRDAVLDDAESVAFSERVDTVSPEELASSRAVWKAMAQSPIELVLDGKVLYKDAWTDAAKLNLCPDESGQRCFALFNEDYVFLQMKDLVFQRADILWHTLSEEDAKEMYESYEYGDNHAEFRVEVADGEGGLVYFTNVLAFFFKDPESPLAPIGLRLGWDRGGRDEYLQRRRVQCVDPETAIVKGLSQLPSLKEQAAHENNKPHGAFATEDMPLSSGRRYFPMKPELYTESEEEMEAWLKEGKDKGENRYVTTVDIASDDQPIVDLDPDGKGGEWTTVGQLKAKGELVDIPKTVYLGATTDSCKTQLFNDGYKEPGMNKEQYMAARMRGGKHHVDPTTSLTRDTTGWVLGQGWTQIKDIDKAEESLGYYGEGYWPFDEPQSDASREGEQAQPLHQSDQPPDGVAGDCRDAMQAEPLTVMEVRGGAATAAVGEVPRPHDVQSSAEVPALAEAQTAAQAQREVSRPRAFASTDGLPSFVRHTFTCDDMKAALADIEQACSSLHSEEPQSTTVKLGAIVVWEAHRKSQGRDSHYIKGSHGFDPYDCLEGVISMPDEFHVILTPRFACHSILMVRNLYDVLRRLSRSLRAAVKEHECSTPDRFLKSTRLLGVPEIPELGRVIQQTLGSLHYDYEHESQIDDARRIECGNKIAQALELILLRSWMLPSAKWPTARRKVRELFEKVLVPLDTMRLKGRGGKRGSEEAPLDFLTDSDDSDEDEEGGGTGEEDGDSGSGADDGDVPMEDAESQHGAVSPTGEPGGEAGPSSEKIDGTGPGEGGIEQGGGGEGGEGATSLGSPDGLPDAAPMDVAESHHGAGITAEECSDKADQLLPLTASAAVEMQSHLGLKPLEASAFDPSVDSKQGGGGGVAAGPAGECSGAQSRAAVPWPLAADSDEPLPLRFFPLATLPFKHSLKVLAGWDAPSKRGGRGGPEDAKPAVHLGTVISFDYALVAKFFNRILPNSTVTAKELSAYSMLAVTCESVTRDLPVVAAVAYRCHGSVVYLHRLCTDDLRADRRDYGAFADDGRWEGRGIGQLMMHAITQMHGPGVEFECFADDEAKDATGRTKRDWYIEVCGFEEVEALSCGLLPPLGCKPLHWPAKGDEHSRRVYAMYKEADRLPETNGQLSLNLRPGASRAIDALLRVKPGDCVFWVGCSTAPEVISAALRFPKTRFVAVDTNRHAITVAERKVAELRAGDSPLLNLEVRVGDVMNEPRGQYTHVYSTAVAGPALYEKLRSLAAGRTLCMLKDMWQGEVGEGFAERRVWLSGSGEQRRLMARLMPDGGSDSEGGDDGGGGDGSDGKAGDGMDTEPDEGDAGSGKAGGGHGGSLSGKASSEGSDGKVAASAADRPSRDETRMQEAQVEVARKLETVISESEHGCRVLHLNEVLDGCNSKVRSEMVSHAPLMEAALAYLAEHHCGAVELLHARGSMKEGAVNAAKASDAVVTSLCALIEGGALWGLNAGEWSFTPEQWEAIYAAAESGTSKLCFVFFERVHIRAERLQALHREVLLPRMRATAVASWLYGEDERWNAVIAAEDKMLTPNPSALFRNKRFKVEVETSPSRQMMDTGFVTLKGVVSESLDEVDIANLDEMPMSKWRSIADTANADGGNPTRSELRQMMSLDKAPTKGLAKKLGAVVKSVLERLRSEGMLGPDDEPTHAVEDGEVQLLRAKRGCKWQSYVHGDRALEHVMQAGGFDRMHYSVMVSLMSDTALWVKPVGSQRLIEEPILTYDALCWRGDIGHGGTAHPGCDGGHYRLFMHVDAKRRTITPEDRRSLFPIAHTA</sequence>
<dbReference type="Gene3D" id="3.40.630.30">
    <property type="match status" value="1"/>
</dbReference>
<proteinExistence type="predicted"/>
<feature type="compositionally biased region" description="Acidic residues" evidence="1">
    <location>
        <begin position="1112"/>
        <end position="1147"/>
    </location>
</feature>
<feature type="compositionally biased region" description="Gly residues" evidence="1">
    <location>
        <begin position="1717"/>
        <end position="1730"/>
    </location>
</feature>
<dbReference type="InterPro" id="IPR029063">
    <property type="entry name" value="SAM-dependent_MTases_sf"/>
</dbReference>
<organism evidence="2">
    <name type="scientific">Haptolina brevifila</name>
    <dbReference type="NCBI Taxonomy" id="156173"/>
    <lineage>
        <taxon>Eukaryota</taxon>
        <taxon>Haptista</taxon>
        <taxon>Haptophyta</taxon>
        <taxon>Prymnesiophyceae</taxon>
        <taxon>Prymnesiales</taxon>
        <taxon>Prymnesiaceae</taxon>
        <taxon>Haptolina</taxon>
    </lineage>
</organism>
<protein>
    <submittedName>
        <fullName evidence="2">Uncharacterized protein</fullName>
    </submittedName>
</protein>
<accession>A0A7S2D0G7</accession>
<feature type="region of interest" description="Disordered" evidence="1">
    <location>
        <begin position="69"/>
        <end position="113"/>
    </location>
</feature>
<feature type="region of interest" description="Disordered" evidence="1">
    <location>
        <begin position="1094"/>
        <end position="1218"/>
    </location>
</feature>
<feature type="region of interest" description="Disordered" evidence="1">
    <location>
        <begin position="1257"/>
        <end position="1279"/>
    </location>
</feature>
<dbReference type="SUPFAM" id="SSF53335">
    <property type="entry name" value="S-adenosyl-L-methionine-dependent methyltransferases"/>
    <property type="match status" value="1"/>
</dbReference>